<dbReference type="InterPro" id="IPR006139">
    <property type="entry name" value="D-isomer_2_OHA_DH_cat_dom"/>
</dbReference>
<protein>
    <recommendedName>
        <fullName evidence="9">D-glycerate dehydrogenase</fullName>
    </recommendedName>
</protein>
<dbReference type="GO" id="GO:0016618">
    <property type="term" value="F:hydroxypyruvate reductase [NAD(P)H] activity"/>
    <property type="evidence" value="ECO:0007669"/>
    <property type="project" value="TreeGrafter"/>
</dbReference>
<reference evidence="7 8" key="1">
    <citation type="journal article" date="2016" name="Nat. Commun.">
        <title>Thousands of microbial genomes shed light on interconnected biogeochemical processes in an aquifer system.</title>
        <authorList>
            <person name="Anantharaman K."/>
            <person name="Brown C.T."/>
            <person name="Hug L.A."/>
            <person name="Sharon I."/>
            <person name="Castelle C.J."/>
            <person name="Probst A.J."/>
            <person name="Thomas B.C."/>
            <person name="Singh A."/>
            <person name="Wilkins M.J."/>
            <person name="Karaoz U."/>
            <person name="Brodie E.L."/>
            <person name="Williams K.H."/>
            <person name="Hubbard S.S."/>
            <person name="Banfield J.F."/>
        </authorList>
    </citation>
    <scope>NUCLEOTIDE SEQUENCE [LARGE SCALE GENOMIC DNA]</scope>
</reference>
<dbReference type="EMBL" id="MFBA01000023">
    <property type="protein sequence ID" value="OGD85543.1"/>
    <property type="molecule type" value="Genomic_DNA"/>
</dbReference>
<name>A0A1F5G0Y8_9BACT</name>
<evidence type="ECO:0000256" key="1">
    <source>
        <dbReference type="ARBA" id="ARBA00005854"/>
    </source>
</evidence>
<organism evidence="7 8">
    <name type="scientific">Candidatus Curtissbacteria bacterium RIFCSPHIGHO2_01_FULL_41_13</name>
    <dbReference type="NCBI Taxonomy" id="1797745"/>
    <lineage>
        <taxon>Bacteria</taxon>
        <taxon>Candidatus Curtissiibacteriota</taxon>
    </lineage>
</organism>
<dbReference type="Proteomes" id="UP000177069">
    <property type="component" value="Unassembled WGS sequence"/>
</dbReference>
<dbReference type="GO" id="GO:0030267">
    <property type="term" value="F:glyoxylate reductase (NADPH) activity"/>
    <property type="evidence" value="ECO:0007669"/>
    <property type="project" value="TreeGrafter"/>
</dbReference>
<evidence type="ECO:0000259" key="5">
    <source>
        <dbReference type="Pfam" id="PF00389"/>
    </source>
</evidence>
<evidence type="ECO:0000256" key="4">
    <source>
        <dbReference type="RuleBase" id="RU003719"/>
    </source>
</evidence>
<dbReference type="InterPro" id="IPR050223">
    <property type="entry name" value="D-isomer_2-hydroxyacid_DH"/>
</dbReference>
<dbReference type="PROSITE" id="PS00670">
    <property type="entry name" value="D_2_HYDROXYACID_DH_2"/>
    <property type="match status" value="1"/>
</dbReference>
<feature type="domain" description="D-isomer specific 2-hydroxyacid dehydrogenase catalytic" evidence="5">
    <location>
        <begin position="4"/>
        <end position="315"/>
    </location>
</feature>
<dbReference type="Pfam" id="PF02826">
    <property type="entry name" value="2-Hacid_dh_C"/>
    <property type="match status" value="1"/>
</dbReference>
<dbReference type="PANTHER" id="PTHR10996:SF257">
    <property type="entry name" value="GLYOXYLATE REDUCTASE 1"/>
    <property type="match status" value="1"/>
</dbReference>
<dbReference type="PANTHER" id="PTHR10996">
    <property type="entry name" value="2-HYDROXYACID DEHYDROGENASE-RELATED"/>
    <property type="match status" value="1"/>
</dbReference>
<feature type="domain" description="D-isomer specific 2-hydroxyacid dehydrogenase NAD-binding" evidence="6">
    <location>
        <begin position="110"/>
        <end position="288"/>
    </location>
</feature>
<dbReference type="FunFam" id="3.40.50.720:FF:000203">
    <property type="entry name" value="D-3-phosphoglycerate dehydrogenase (SerA)"/>
    <property type="match status" value="1"/>
</dbReference>
<proteinExistence type="inferred from homology"/>
<evidence type="ECO:0008006" key="9">
    <source>
        <dbReference type="Google" id="ProtNLM"/>
    </source>
</evidence>
<sequence>MPSIYITGKIAQSGITLLESRGFEINVNTSEVDLNSAQLKEIFSKYDAVVTMINNKIDKEILSSASKNLKIIANYAVGYDNIDISAASQKNIVVCNTPGVASESVAEYTFALITSLNKHLFAADQFVRTGKFTKFDPDLFLSKQLWGQTIGIIGLGRIGTFVGQIAYGGFRMKVLYFDVKPAEDFELLCEAKFSDVETILKESDVVTLHVPLTGKTKHLISKNEFKMMRKSAILVNTCRGPVVDEEALVWALSENEIAGCGLDVFEHEPQISKELMTKENVILTPHTASATYETREKMSAITAQNIIDVFGGKEPFGLVIE</sequence>
<evidence type="ECO:0000313" key="8">
    <source>
        <dbReference type="Proteomes" id="UP000177069"/>
    </source>
</evidence>
<evidence type="ECO:0000259" key="6">
    <source>
        <dbReference type="Pfam" id="PF02826"/>
    </source>
</evidence>
<dbReference type="Gene3D" id="3.40.50.720">
    <property type="entry name" value="NAD(P)-binding Rossmann-like Domain"/>
    <property type="match status" value="2"/>
</dbReference>
<keyword evidence="2 4" id="KW-0560">Oxidoreductase</keyword>
<dbReference type="GO" id="GO:0005829">
    <property type="term" value="C:cytosol"/>
    <property type="evidence" value="ECO:0007669"/>
    <property type="project" value="TreeGrafter"/>
</dbReference>
<keyword evidence="3" id="KW-0520">NAD</keyword>
<dbReference type="InterPro" id="IPR036291">
    <property type="entry name" value="NAD(P)-bd_dom_sf"/>
</dbReference>
<comment type="similarity">
    <text evidence="1 4">Belongs to the D-isomer specific 2-hydroxyacid dehydrogenase family.</text>
</comment>
<dbReference type="InterPro" id="IPR006140">
    <property type="entry name" value="D-isomer_DH_NAD-bd"/>
</dbReference>
<dbReference type="InterPro" id="IPR029752">
    <property type="entry name" value="D-isomer_DH_CS1"/>
</dbReference>
<evidence type="ECO:0000256" key="2">
    <source>
        <dbReference type="ARBA" id="ARBA00023002"/>
    </source>
</evidence>
<dbReference type="SUPFAM" id="SSF52283">
    <property type="entry name" value="Formate/glycerate dehydrogenase catalytic domain-like"/>
    <property type="match status" value="1"/>
</dbReference>
<dbReference type="SUPFAM" id="SSF51735">
    <property type="entry name" value="NAD(P)-binding Rossmann-fold domains"/>
    <property type="match status" value="1"/>
</dbReference>
<dbReference type="AlphaFoldDB" id="A0A1F5G0Y8"/>
<evidence type="ECO:0000313" key="7">
    <source>
        <dbReference type="EMBL" id="OGD85543.1"/>
    </source>
</evidence>
<comment type="caution">
    <text evidence="7">The sequence shown here is derived from an EMBL/GenBank/DDBJ whole genome shotgun (WGS) entry which is preliminary data.</text>
</comment>
<dbReference type="PROSITE" id="PS00671">
    <property type="entry name" value="D_2_HYDROXYACID_DH_3"/>
    <property type="match status" value="1"/>
</dbReference>
<evidence type="ECO:0000256" key="3">
    <source>
        <dbReference type="ARBA" id="ARBA00023027"/>
    </source>
</evidence>
<gene>
    <name evidence="7" type="ORF">A2696_03220</name>
</gene>
<dbReference type="GO" id="GO:0051287">
    <property type="term" value="F:NAD binding"/>
    <property type="evidence" value="ECO:0007669"/>
    <property type="project" value="InterPro"/>
</dbReference>
<dbReference type="Pfam" id="PF00389">
    <property type="entry name" value="2-Hacid_dh"/>
    <property type="match status" value="1"/>
</dbReference>
<dbReference type="PROSITE" id="PS00065">
    <property type="entry name" value="D_2_HYDROXYACID_DH_1"/>
    <property type="match status" value="1"/>
</dbReference>
<accession>A0A1F5G0Y8</accession>
<dbReference type="InterPro" id="IPR029753">
    <property type="entry name" value="D-isomer_DH_CS"/>
</dbReference>
<dbReference type="CDD" id="cd05301">
    <property type="entry name" value="GDH"/>
    <property type="match status" value="1"/>
</dbReference>